<comment type="pathway">
    <text evidence="4">Nucleotide-sugar biosynthesis; ADP-L-glycero-beta-D-manno-heptose biosynthesis; ADP-L-glycero-beta-D-manno-heptose from D-glycero-beta-D-manno-heptose 7-phosphate: step 4/4.</text>
</comment>
<gene>
    <name evidence="6" type="primary">rfaD</name>
    <name evidence="4" type="synonym">hldD</name>
    <name evidence="6" type="ORF">FPZ54_16635</name>
</gene>
<dbReference type="CDD" id="cd05248">
    <property type="entry name" value="ADP_GME_SDR_e"/>
    <property type="match status" value="1"/>
</dbReference>
<dbReference type="Proteomes" id="UP000318055">
    <property type="component" value="Chromosome"/>
</dbReference>
<feature type="binding site" evidence="4">
    <location>
        <position position="37"/>
    </location>
    <ligand>
        <name>NADP(+)</name>
        <dbReference type="ChEBI" id="CHEBI:58349"/>
    </ligand>
</feature>
<feature type="binding site" evidence="4">
    <location>
        <position position="174"/>
    </location>
    <ligand>
        <name>substrate</name>
    </ligand>
</feature>
<feature type="binding site" evidence="4">
    <location>
        <position position="192"/>
    </location>
    <ligand>
        <name>substrate</name>
    </ligand>
</feature>
<organism evidence="6 7">
    <name type="scientific">Sphingomonas suaedae</name>
    <dbReference type="NCBI Taxonomy" id="2599297"/>
    <lineage>
        <taxon>Bacteria</taxon>
        <taxon>Pseudomonadati</taxon>
        <taxon>Pseudomonadota</taxon>
        <taxon>Alphaproteobacteria</taxon>
        <taxon>Sphingomonadales</taxon>
        <taxon>Sphingomonadaceae</taxon>
        <taxon>Sphingomonas</taxon>
    </lineage>
</organism>
<protein>
    <recommendedName>
        <fullName evidence="4">ADP-L-glycero-D-manno-heptose-6-epimerase</fullName>
        <ecNumber evidence="4">5.1.3.20</ecNumber>
    </recommendedName>
    <alternativeName>
        <fullName evidence="4">ADP-L-glycero-beta-D-manno-heptose-6-epimerase</fullName>
        <shortName evidence="4">ADP-glyceromanno-heptose 6-epimerase</shortName>
        <shortName evidence="4">ADP-hep 6-epimerase</shortName>
        <shortName evidence="4">AGME</shortName>
    </alternativeName>
</protein>
<dbReference type="NCBIfam" id="TIGR02197">
    <property type="entry name" value="heptose_epim"/>
    <property type="match status" value="1"/>
</dbReference>
<dbReference type="InterPro" id="IPR036291">
    <property type="entry name" value="NAD(P)-bd_dom_sf"/>
</dbReference>
<dbReference type="Gene3D" id="3.90.25.10">
    <property type="entry name" value="UDP-galactose 4-epimerase, domain 1"/>
    <property type="match status" value="1"/>
</dbReference>
<keyword evidence="1 4" id="KW-0521">NADP</keyword>
<feature type="binding site" evidence="4">
    <location>
        <position position="185"/>
    </location>
    <ligand>
        <name>substrate</name>
    </ligand>
</feature>
<keyword evidence="3 4" id="KW-0119">Carbohydrate metabolism</keyword>
<comment type="caution">
    <text evidence="4">Lacks conserved residue(s) required for the propagation of feature annotation.</text>
</comment>
<reference evidence="6 7" key="1">
    <citation type="submission" date="2019-07" db="EMBL/GenBank/DDBJ databases">
        <title>Sphingomonas alkalisoli sp. nov., isolated from rhizosphere soil of Suaedae salsa.</title>
        <authorList>
            <person name="Zhang H."/>
            <person name="Xu L."/>
            <person name="Zhang J.-X."/>
            <person name="Sun J.-Q."/>
        </authorList>
    </citation>
    <scope>NUCLEOTIDE SEQUENCE [LARGE SCALE GENOMIC DNA]</scope>
    <source>
        <strain evidence="6 7">XS-10</strain>
    </source>
</reference>
<comment type="catalytic activity">
    <reaction evidence="4">
        <text>ADP-D-glycero-beta-D-manno-heptose = ADP-L-glycero-beta-D-manno-heptose</text>
        <dbReference type="Rhea" id="RHEA:17577"/>
        <dbReference type="ChEBI" id="CHEBI:59967"/>
        <dbReference type="ChEBI" id="CHEBI:61506"/>
        <dbReference type="EC" id="5.1.3.20"/>
    </reaction>
</comment>
<dbReference type="GO" id="GO:0050661">
    <property type="term" value="F:NADP binding"/>
    <property type="evidence" value="ECO:0007669"/>
    <property type="project" value="InterPro"/>
</dbReference>
<feature type="binding site" evidence="4">
    <location>
        <position position="175"/>
    </location>
    <ligand>
        <name>NADP(+)</name>
        <dbReference type="ChEBI" id="CHEBI:58349"/>
    </ligand>
</feature>
<dbReference type="PANTHER" id="PTHR43103">
    <property type="entry name" value="NUCLEOSIDE-DIPHOSPHATE-SUGAR EPIMERASE"/>
    <property type="match status" value="1"/>
</dbReference>
<accession>A0A518RLL1</accession>
<dbReference type="AlphaFoldDB" id="A0A518RLL1"/>
<comment type="domain">
    <text evidence="4">Contains a large N-terminal NADP-binding domain, and a smaller C-terminal substrate-binding domain.</text>
</comment>
<feature type="binding site" evidence="4">
    <location>
        <begin position="10"/>
        <end position="11"/>
    </location>
    <ligand>
        <name>NADP(+)</name>
        <dbReference type="ChEBI" id="CHEBI:58349"/>
    </ligand>
</feature>
<dbReference type="PANTHER" id="PTHR43103:SF3">
    <property type="entry name" value="ADP-L-GLYCERO-D-MANNO-HEPTOSE-6-EPIMERASE"/>
    <property type="match status" value="1"/>
</dbReference>
<dbReference type="UniPathway" id="UPA00356">
    <property type="reaction ID" value="UER00440"/>
</dbReference>
<dbReference type="EC" id="5.1.3.20" evidence="4"/>
<evidence type="ECO:0000313" key="6">
    <source>
        <dbReference type="EMBL" id="QDX28343.1"/>
    </source>
</evidence>
<evidence type="ECO:0000256" key="4">
    <source>
        <dbReference type="HAMAP-Rule" id="MF_01601"/>
    </source>
</evidence>
<feature type="binding site" evidence="4">
    <location>
        <begin position="206"/>
        <end position="209"/>
    </location>
    <ligand>
        <name>substrate</name>
    </ligand>
</feature>
<feature type="binding site" evidence="4">
    <location>
        <position position="285"/>
    </location>
    <ligand>
        <name>substrate</name>
    </ligand>
</feature>
<feature type="binding site" evidence="4">
    <location>
        <position position="146"/>
    </location>
    <ligand>
        <name>NADP(+)</name>
        <dbReference type="ChEBI" id="CHEBI:58349"/>
    </ligand>
</feature>
<dbReference type="GO" id="GO:0005975">
    <property type="term" value="P:carbohydrate metabolic process"/>
    <property type="evidence" value="ECO:0007669"/>
    <property type="project" value="UniProtKB-UniRule"/>
</dbReference>
<feature type="domain" description="NAD-dependent epimerase/dehydratase" evidence="5">
    <location>
        <begin position="2"/>
        <end position="248"/>
    </location>
</feature>
<proteinExistence type="inferred from homology"/>
<sequence>MILVTGGGGFIGSNVTAALAARGQRVIVCDWLETGDKWRNLEDVDLYDIVPPTLLNETLRKHDDRISAIVHMGAISATTERDADRLVENNVRLTIDLWDWSIASGASFLYASSAAVYGDGAQGFDDDWSVEALARLRPLNGYGWSKLVADRRFARDVAEGAPTPRHWAGLRFFNVYGTREEHKGSMRSVVSQITPRVTAGERVTLFRSHHPDYEDGGQLRDFVHVDDCVSVILWLLDHPEANGIFNLGTGQARSFRDLATSVFVALDRDPAIDFVDTPVEIRDRYQYFTQAEMGRLRAAGYDRPFASLEEGVAGTVRDWTQRYGGNR</sequence>
<evidence type="ECO:0000256" key="1">
    <source>
        <dbReference type="ARBA" id="ARBA00022857"/>
    </source>
</evidence>
<dbReference type="OrthoDB" id="9801785at2"/>
<evidence type="ECO:0000256" key="3">
    <source>
        <dbReference type="ARBA" id="ARBA00023277"/>
    </source>
</evidence>
<comment type="cofactor">
    <cofactor evidence="4">
        <name>NADP(+)</name>
        <dbReference type="ChEBI" id="CHEBI:58349"/>
    </cofactor>
    <text evidence="4">Binds 1 NADP(+) per subunit.</text>
</comment>
<evidence type="ECO:0000313" key="7">
    <source>
        <dbReference type="Proteomes" id="UP000318055"/>
    </source>
</evidence>
<dbReference type="InterPro" id="IPR001509">
    <property type="entry name" value="Epimerase_deHydtase"/>
</dbReference>
<feature type="binding site" evidence="4">
    <location>
        <position position="183"/>
    </location>
    <ligand>
        <name>NADP(+)</name>
        <dbReference type="ChEBI" id="CHEBI:58349"/>
    </ligand>
</feature>
<dbReference type="GO" id="GO:0097171">
    <property type="term" value="P:ADP-L-glycero-beta-D-manno-heptose biosynthetic process"/>
    <property type="evidence" value="ECO:0007669"/>
    <property type="project" value="UniProtKB-UniPathway"/>
</dbReference>
<dbReference type="GO" id="GO:0008712">
    <property type="term" value="F:ADP-glyceromanno-heptose 6-epimerase activity"/>
    <property type="evidence" value="ECO:0007669"/>
    <property type="project" value="UniProtKB-UniRule"/>
</dbReference>
<feature type="active site" description="Proton acceptor" evidence="4">
    <location>
        <position position="142"/>
    </location>
</feature>
<comment type="function">
    <text evidence="4">Catalyzes the interconversion between ADP-D-glycero-beta-D-manno-heptose and ADP-L-glycero-beta-D-manno-heptose via an epimerization at carbon 6 of the heptose.</text>
</comment>
<feature type="binding site" evidence="4">
    <location>
        <begin position="72"/>
        <end position="76"/>
    </location>
    <ligand>
        <name>NADP(+)</name>
        <dbReference type="ChEBI" id="CHEBI:58349"/>
    </ligand>
</feature>
<dbReference type="KEGG" id="ssua:FPZ54_16635"/>
<keyword evidence="7" id="KW-1185">Reference proteome</keyword>
<evidence type="ECO:0000256" key="2">
    <source>
        <dbReference type="ARBA" id="ARBA00023235"/>
    </source>
</evidence>
<dbReference type="Gene3D" id="3.40.50.720">
    <property type="entry name" value="NAD(P)-binding Rossmann-like Domain"/>
    <property type="match status" value="1"/>
</dbReference>
<dbReference type="InterPro" id="IPR011912">
    <property type="entry name" value="Heptose_epim"/>
</dbReference>
<dbReference type="SUPFAM" id="SSF51735">
    <property type="entry name" value="NAD(P)-binding Rossmann-fold domains"/>
    <property type="match status" value="1"/>
</dbReference>
<keyword evidence="2 4" id="KW-0413">Isomerase</keyword>
<dbReference type="EMBL" id="CP042239">
    <property type="protein sequence ID" value="QDX28343.1"/>
    <property type="molecule type" value="Genomic_DNA"/>
</dbReference>
<feature type="binding site" evidence="4">
    <location>
        <position position="220"/>
    </location>
    <ligand>
        <name>substrate</name>
    </ligand>
</feature>
<feature type="binding site" evidence="4">
    <location>
        <position position="89"/>
    </location>
    <ligand>
        <name>NADP(+)</name>
        <dbReference type="ChEBI" id="CHEBI:58349"/>
    </ligand>
</feature>
<dbReference type="HAMAP" id="MF_01601">
    <property type="entry name" value="Heptose_epimerase"/>
    <property type="match status" value="1"/>
</dbReference>
<comment type="similarity">
    <text evidence="4">Belongs to the NAD(P)-dependent epimerase/dehydratase family. HldD subfamily.</text>
</comment>
<comment type="subunit">
    <text evidence="4">Homopentamer.</text>
</comment>
<feature type="binding site" evidence="4">
    <location>
        <begin position="30"/>
        <end position="31"/>
    </location>
    <ligand>
        <name>NADP(+)</name>
        <dbReference type="ChEBI" id="CHEBI:58349"/>
    </ligand>
</feature>
<evidence type="ECO:0000259" key="5">
    <source>
        <dbReference type="Pfam" id="PF01370"/>
    </source>
</evidence>
<dbReference type="Pfam" id="PF01370">
    <property type="entry name" value="Epimerase"/>
    <property type="match status" value="1"/>
</dbReference>
<feature type="active site" description="Proton acceptor" evidence="4">
    <location>
        <position position="183"/>
    </location>
</feature>
<name>A0A518RLL1_9SPHN</name>